<evidence type="ECO:0000313" key="3">
    <source>
        <dbReference type="Proteomes" id="UP000295718"/>
    </source>
</evidence>
<dbReference type="GO" id="GO:0030198">
    <property type="term" value="P:extracellular matrix organization"/>
    <property type="evidence" value="ECO:0007669"/>
    <property type="project" value="TreeGrafter"/>
</dbReference>
<dbReference type="Gene3D" id="2.60.120.220">
    <property type="entry name" value="Satellite virus coat domain"/>
    <property type="match status" value="1"/>
</dbReference>
<organism evidence="2 3">
    <name type="scientific">Kineothrix alysoides</name>
    <dbReference type="NCBI Taxonomy" id="1469948"/>
    <lineage>
        <taxon>Bacteria</taxon>
        <taxon>Bacillati</taxon>
        <taxon>Bacillota</taxon>
        <taxon>Clostridia</taxon>
        <taxon>Lachnospirales</taxon>
        <taxon>Lachnospiraceae</taxon>
        <taxon>Kineothrix</taxon>
    </lineage>
</organism>
<evidence type="ECO:0000256" key="1">
    <source>
        <dbReference type="SAM" id="MobiDB-lite"/>
    </source>
</evidence>
<protein>
    <submittedName>
        <fullName evidence="2">Collagen triple helix repeat protein</fullName>
    </submittedName>
</protein>
<keyword evidence="3" id="KW-1185">Reference proteome</keyword>
<dbReference type="GO" id="GO:0005615">
    <property type="term" value="C:extracellular space"/>
    <property type="evidence" value="ECO:0007669"/>
    <property type="project" value="TreeGrafter"/>
</dbReference>
<reference evidence="2 3" key="1">
    <citation type="submission" date="2019-03" db="EMBL/GenBank/DDBJ databases">
        <title>Genomic Encyclopedia of Type Strains, Phase IV (KMG-IV): sequencing the most valuable type-strain genomes for metagenomic binning, comparative biology and taxonomic classification.</title>
        <authorList>
            <person name="Goeker M."/>
        </authorList>
    </citation>
    <scope>NUCLEOTIDE SEQUENCE [LARGE SCALE GENOMIC DNA]</scope>
    <source>
        <strain evidence="2 3">DSM 100556</strain>
    </source>
</reference>
<gene>
    <name evidence="2" type="ORF">EDD76_1161</name>
</gene>
<dbReference type="OrthoDB" id="9255846at2"/>
<dbReference type="GO" id="GO:0031012">
    <property type="term" value="C:extracellular matrix"/>
    <property type="evidence" value="ECO:0007669"/>
    <property type="project" value="TreeGrafter"/>
</dbReference>
<dbReference type="GO" id="GO:0030020">
    <property type="term" value="F:extracellular matrix structural constituent conferring tensile strength"/>
    <property type="evidence" value="ECO:0007669"/>
    <property type="project" value="TreeGrafter"/>
</dbReference>
<keyword evidence="2" id="KW-0176">Collagen</keyword>
<dbReference type="AlphaFoldDB" id="A0A4R1QQD6"/>
<dbReference type="STRING" id="1469948.GCA_000732725_03355"/>
<evidence type="ECO:0000313" key="2">
    <source>
        <dbReference type="EMBL" id="TCL55161.1"/>
    </source>
</evidence>
<dbReference type="RefSeq" id="WP_031391984.1">
    <property type="nucleotide sequence ID" value="NZ_JPNB01000002.1"/>
</dbReference>
<dbReference type="Pfam" id="PF01391">
    <property type="entry name" value="Collagen"/>
    <property type="match status" value="1"/>
</dbReference>
<dbReference type="InterPro" id="IPR008160">
    <property type="entry name" value="Collagen"/>
</dbReference>
<dbReference type="InterPro" id="IPR050149">
    <property type="entry name" value="Collagen_superfamily"/>
</dbReference>
<sequence>MQKGFQKVYVHSCGDGVIATPVIGENGNWYVGNDDTGVKAEGFDGKDGEMGPVGPQGPKGEQGDVGPEGPQGLKGDAGAEGPQGPKGEKGEQGEAGLQGPVGETPELAANLTTTVAGKALDATMGKTLDDKISDLNIEFEGFKTSFQNGCNTIAGKVTELGCATAGNAGPNVIAQNIEIVANKKYNDGVAATKVGTATASQVLSGYTFTNNNGVGLSGAMANKGAVNASLNAGQSYTIPIGYHNGAGTISANSLASQTPATAAAGNISAGKTAWVNGVKIDGTGTDNTDRYNEGRDSVALKRISVGNLWTTGQDSGTIDIKSKYAKWNTLSNANFVFACGTAVKGGPQGQNDTTRCSPSLSYNASTGILTVNPNVNNNLRIEYDILLFYCE</sequence>
<comment type="caution">
    <text evidence="2">The sequence shown here is derived from an EMBL/GenBank/DDBJ whole genome shotgun (WGS) entry which is preliminary data.</text>
</comment>
<proteinExistence type="predicted"/>
<dbReference type="PANTHER" id="PTHR24023">
    <property type="entry name" value="COLLAGEN ALPHA"/>
    <property type="match status" value="1"/>
</dbReference>
<feature type="region of interest" description="Disordered" evidence="1">
    <location>
        <begin position="38"/>
        <end position="103"/>
    </location>
</feature>
<accession>A0A4R1QQD6</accession>
<dbReference type="EMBL" id="SLUO01000016">
    <property type="protein sequence ID" value="TCL55161.1"/>
    <property type="molecule type" value="Genomic_DNA"/>
</dbReference>
<dbReference type="Proteomes" id="UP000295718">
    <property type="component" value="Unassembled WGS sequence"/>
</dbReference>
<dbReference type="PANTHER" id="PTHR24023:SF1044">
    <property type="entry name" value="FIBRILLAR COLLAGEN NC1 DOMAIN-CONTAINING PROTEIN"/>
    <property type="match status" value="1"/>
</dbReference>
<feature type="compositionally biased region" description="Basic and acidic residues" evidence="1">
    <location>
        <begin position="38"/>
        <end position="49"/>
    </location>
</feature>
<name>A0A4R1QQD6_9FIRM</name>